<name>A0A0U5GHK7_ASPCI</name>
<dbReference type="OrthoDB" id="4505711at2759"/>
<keyword evidence="2" id="KW-1185">Reference proteome</keyword>
<sequence length="161" mass="18257">MQSSLSVDLHHLRERHHIAAEARVRRHPPSDIYLGHSGRGTTKRHPYLSPLGMPIVPDRRDGPTDGRDHHHGWSRQCQGFSTSLFLAQIAGLDAGNIYFAIPRCWLIVVGLRARTTRCLNVLGALLHLAGLPERCRLVGSWRPSLCLMHLMVIMNHVLYRR</sequence>
<evidence type="ECO:0000313" key="2">
    <source>
        <dbReference type="Proteomes" id="UP000054771"/>
    </source>
</evidence>
<organism evidence="1 2">
    <name type="scientific">Aspergillus calidoustus</name>
    <dbReference type="NCBI Taxonomy" id="454130"/>
    <lineage>
        <taxon>Eukaryota</taxon>
        <taxon>Fungi</taxon>
        <taxon>Dikarya</taxon>
        <taxon>Ascomycota</taxon>
        <taxon>Pezizomycotina</taxon>
        <taxon>Eurotiomycetes</taxon>
        <taxon>Eurotiomycetidae</taxon>
        <taxon>Eurotiales</taxon>
        <taxon>Aspergillaceae</taxon>
        <taxon>Aspergillus</taxon>
        <taxon>Aspergillus subgen. Nidulantes</taxon>
    </lineage>
</organism>
<proteinExistence type="predicted"/>
<protein>
    <submittedName>
        <fullName evidence="1">Uncharacterized protein</fullName>
    </submittedName>
</protein>
<gene>
    <name evidence="1" type="ORF">ASPCAL15031</name>
</gene>
<reference evidence="2" key="1">
    <citation type="journal article" date="2016" name="Genome Announc.">
        <title>Draft genome sequences of fungus Aspergillus calidoustus.</title>
        <authorList>
            <person name="Horn F."/>
            <person name="Linde J."/>
            <person name="Mattern D.J."/>
            <person name="Walther G."/>
            <person name="Guthke R."/>
            <person name="Scherlach K."/>
            <person name="Martin K."/>
            <person name="Brakhage A.A."/>
            <person name="Petzke L."/>
            <person name="Valiante V."/>
        </authorList>
    </citation>
    <scope>NUCLEOTIDE SEQUENCE [LARGE SCALE GENOMIC DNA]</scope>
    <source>
        <strain evidence="2">SF006504</strain>
    </source>
</reference>
<dbReference type="Proteomes" id="UP000054771">
    <property type="component" value="Unassembled WGS sequence"/>
</dbReference>
<dbReference type="AlphaFoldDB" id="A0A0U5GHK7"/>
<accession>A0A0U5GHK7</accession>
<dbReference type="EMBL" id="CDMC01000036">
    <property type="protein sequence ID" value="CEL11937.1"/>
    <property type="molecule type" value="Genomic_DNA"/>
</dbReference>
<evidence type="ECO:0000313" key="1">
    <source>
        <dbReference type="EMBL" id="CEL11937.1"/>
    </source>
</evidence>